<dbReference type="Pfam" id="PF25137">
    <property type="entry name" value="ADH_Fe_C"/>
    <property type="match status" value="1"/>
</dbReference>
<dbReference type="OrthoDB" id="9801156at2"/>
<dbReference type="PROSITE" id="PS00913">
    <property type="entry name" value="ADH_IRON_1"/>
    <property type="match status" value="1"/>
</dbReference>
<name>E6SPU9_BACT6</name>
<dbReference type="STRING" id="693979.Bache_2994"/>
<evidence type="ECO:0000313" key="7">
    <source>
        <dbReference type="EMBL" id="ADV44928.1"/>
    </source>
</evidence>
<gene>
    <name evidence="7" type="ordered locus">Bache_2994</name>
</gene>
<dbReference type="GO" id="GO:0046872">
    <property type="term" value="F:metal ion binding"/>
    <property type="evidence" value="ECO:0007669"/>
    <property type="project" value="InterPro"/>
</dbReference>
<proteinExistence type="inferred from homology"/>
<dbReference type="EC" id="1.1.1.77" evidence="7"/>
<dbReference type="Pfam" id="PF00465">
    <property type="entry name" value="Fe-ADH"/>
    <property type="match status" value="1"/>
</dbReference>
<keyword evidence="4" id="KW-0520">NAD</keyword>
<dbReference type="AlphaFoldDB" id="E6SPU9"/>
<dbReference type="InterPro" id="IPR056798">
    <property type="entry name" value="ADH_Fe_C"/>
</dbReference>
<dbReference type="HOGENOM" id="CLU_007207_0_0_10"/>
<dbReference type="NCBIfam" id="NF007911">
    <property type="entry name" value="PRK10624.1"/>
    <property type="match status" value="1"/>
</dbReference>
<reference key="1">
    <citation type="submission" date="2010-11" db="EMBL/GenBank/DDBJ databases">
        <title>The complete genome of Bacteroides helcogenes P 36-108.</title>
        <authorList>
            <consortium name="US DOE Joint Genome Institute (JGI-PGF)"/>
            <person name="Lucas S."/>
            <person name="Copeland A."/>
            <person name="Lapidus A."/>
            <person name="Bruce D."/>
            <person name="Goodwin L."/>
            <person name="Pitluck S."/>
            <person name="Kyrpides N."/>
            <person name="Mavromatis K."/>
            <person name="Ivanova N."/>
            <person name="Zeytun A."/>
            <person name="Brettin T."/>
            <person name="Detter J.C."/>
            <person name="Tapia R."/>
            <person name="Han C."/>
            <person name="Land M."/>
            <person name="Hauser L."/>
            <person name="Markowitz V."/>
            <person name="Cheng J.-F."/>
            <person name="Hugenholtz P."/>
            <person name="Woyke T."/>
            <person name="Wu D."/>
            <person name="Gronow S."/>
            <person name="Wellnitz S."/>
            <person name="Brambilla E."/>
            <person name="Klenk H.-P."/>
            <person name="Eisen J.A."/>
        </authorList>
    </citation>
    <scope>NUCLEOTIDE SEQUENCE</scope>
    <source>
        <strain>P 36-108</strain>
    </source>
</reference>
<evidence type="ECO:0000256" key="1">
    <source>
        <dbReference type="ARBA" id="ARBA00001962"/>
    </source>
</evidence>
<dbReference type="SUPFAM" id="SSF56796">
    <property type="entry name" value="Dehydroquinate synthase-like"/>
    <property type="match status" value="1"/>
</dbReference>
<dbReference type="InterPro" id="IPR013460">
    <property type="entry name" value="Lactal_redase"/>
</dbReference>
<keyword evidence="8" id="KW-1185">Reference proteome</keyword>
<evidence type="ECO:0000256" key="4">
    <source>
        <dbReference type="ARBA" id="ARBA00023027"/>
    </source>
</evidence>
<evidence type="ECO:0000259" key="5">
    <source>
        <dbReference type="Pfam" id="PF00465"/>
    </source>
</evidence>
<dbReference type="Gene3D" id="1.20.1090.10">
    <property type="entry name" value="Dehydroquinate synthase-like - alpha domain"/>
    <property type="match status" value="1"/>
</dbReference>
<dbReference type="GO" id="GO:0008912">
    <property type="term" value="F:lactaldehyde reductase activity"/>
    <property type="evidence" value="ECO:0007669"/>
    <property type="project" value="UniProtKB-EC"/>
</dbReference>
<evidence type="ECO:0000259" key="6">
    <source>
        <dbReference type="Pfam" id="PF25137"/>
    </source>
</evidence>
<evidence type="ECO:0000256" key="3">
    <source>
        <dbReference type="ARBA" id="ARBA00023002"/>
    </source>
</evidence>
<dbReference type="Gene3D" id="3.40.50.1970">
    <property type="match status" value="1"/>
</dbReference>
<comment type="similarity">
    <text evidence="2">Belongs to the iron-containing alcohol dehydrogenase family.</text>
</comment>
<dbReference type="EMBL" id="CP002352">
    <property type="protein sequence ID" value="ADV44928.1"/>
    <property type="molecule type" value="Genomic_DNA"/>
</dbReference>
<dbReference type="eggNOG" id="COG1454">
    <property type="taxonomic scope" value="Bacteria"/>
</dbReference>
<dbReference type="PANTHER" id="PTHR11496:SF102">
    <property type="entry name" value="ALCOHOL DEHYDROGENASE 4"/>
    <property type="match status" value="1"/>
</dbReference>
<evidence type="ECO:0000256" key="2">
    <source>
        <dbReference type="ARBA" id="ARBA00007358"/>
    </source>
</evidence>
<dbReference type="Proteomes" id="UP000008630">
    <property type="component" value="Chromosome"/>
</dbReference>
<organism evidence="7 8">
    <name type="scientific">Bacteroides helcogenes (strain ATCC 35417 / DSM 20613 / JCM 6297 / CCUG 15421 / P 36-108)</name>
    <dbReference type="NCBI Taxonomy" id="693979"/>
    <lineage>
        <taxon>Bacteria</taxon>
        <taxon>Pseudomonadati</taxon>
        <taxon>Bacteroidota</taxon>
        <taxon>Bacteroidia</taxon>
        <taxon>Bacteroidales</taxon>
        <taxon>Bacteroidaceae</taxon>
        <taxon>Bacteroides</taxon>
    </lineage>
</organism>
<protein>
    <submittedName>
        <fullName evidence="7">Lactaldehyde reductase</fullName>
        <ecNumber evidence="7">1.1.1.77</ecNumber>
    </submittedName>
</protein>
<dbReference type="KEGG" id="bhl:Bache_2994"/>
<dbReference type="NCBIfam" id="TIGR02638">
    <property type="entry name" value="lactal_redase"/>
    <property type="match status" value="1"/>
</dbReference>
<dbReference type="PANTHER" id="PTHR11496">
    <property type="entry name" value="ALCOHOL DEHYDROGENASE"/>
    <property type="match status" value="1"/>
</dbReference>
<dbReference type="GO" id="GO:0004022">
    <property type="term" value="F:alcohol dehydrogenase (NAD+) activity"/>
    <property type="evidence" value="ECO:0007669"/>
    <property type="project" value="TreeGrafter"/>
</dbReference>
<comment type="cofactor">
    <cofactor evidence="1">
        <name>Fe cation</name>
        <dbReference type="ChEBI" id="CHEBI:24875"/>
    </cofactor>
</comment>
<dbReference type="InterPro" id="IPR039697">
    <property type="entry name" value="Alcohol_dehydrogenase_Fe"/>
</dbReference>
<dbReference type="InterPro" id="IPR018211">
    <property type="entry name" value="ADH_Fe_CS"/>
</dbReference>
<dbReference type="CDD" id="cd08176">
    <property type="entry name" value="LPO"/>
    <property type="match status" value="1"/>
</dbReference>
<accession>E6SPU9</accession>
<dbReference type="FunFam" id="3.40.50.1970:FF:000003">
    <property type="entry name" value="Alcohol dehydrogenase, iron-containing"/>
    <property type="match status" value="1"/>
</dbReference>
<sequence>MVNRFILNEVSYFGPGAREVLPKEIARLGLHKAFVATDKDLIKFGVADKVLTVLRDADIPYEVFSEIKPNPTVGNVNAGVKAFAASGADFIIAIGGGSSMDTAKAVGIITNNPEFSDVVSLEGVADTKRKSVPIIALPTTAGTAAEVTINYVITDEANEKKMVCVDPNDIPVVAIVDAELMYTLPKSLTASTGLDALTHAIEGLITKGAWEMSDMFEIKAIEMISRYLETAVNEPSNAEARNGMAVAQYIAGMAFSNVGLGLVHGMAHPLGAIFDVPHGVANALLLPIVMEFNAPMVLDKYVDIAKAMNVYRPGMSKEEAAKAAVDTVKALAVRVGIPQHLSELGIKPEDLERLTTAAFADVCTPGNPREVNKELILELYKKAL</sequence>
<dbReference type="PROSITE" id="PS00060">
    <property type="entry name" value="ADH_IRON_2"/>
    <property type="match status" value="1"/>
</dbReference>
<dbReference type="PATRIC" id="fig|693979.3.peg.3136"/>
<reference evidence="7 8" key="2">
    <citation type="journal article" date="2011" name="Stand. Genomic Sci.">
        <title>Complete genome sequence of Bacteroides helcogenes type strain (P 36-108).</title>
        <authorList>
            <person name="Pati A."/>
            <person name="Gronow S."/>
            <person name="Zeytun A."/>
            <person name="Lapidus A."/>
            <person name="Nolan M."/>
            <person name="Hammon N."/>
            <person name="Deshpande S."/>
            <person name="Cheng J.F."/>
            <person name="Tapia R."/>
            <person name="Han C."/>
            <person name="Goodwin L."/>
            <person name="Pitluck S."/>
            <person name="Liolios K."/>
            <person name="Pagani I."/>
            <person name="Ivanova N."/>
            <person name="Mavromatis K."/>
            <person name="Chen A."/>
            <person name="Palaniappan K."/>
            <person name="Land M."/>
            <person name="Hauser L."/>
            <person name="Chang Y.J."/>
            <person name="Jeffries C.D."/>
            <person name="Detter J.C."/>
            <person name="Brambilla E."/>
            <person name="Rohde M."/>
            <person name="Goker M."/>
            <person name="Woyke T."/>
            <person name="Bristow J."/>
            <person name="Eisen J.A."/>
            <person name="Markowitz V."/>
            <person name="Hugenholtz P."/>
            <person name="Kyrpides N.C."/>
            <person name="Klenk H.P."/>
            <person name="Lucas S."/>
        </authorList>
    </citation>
    <scope>NUCLEOTIDE SEQUENCE [LARGE SCALE GENOMIC DNA]</scope>
    <source>
        <strain evidence="8">ATCC 35417 / DSM 20613 / JCM 6297 / CCUG 15421 / P 36-108</strain>
    </source>
</reference>
<feature type="domain" description="Alcohol dehydrogenase iron-type/glycerol dehydrogenase GldA" evidence="5">
    <location>
        <begin position="12"/>
        <end position="177"/>
    </location>
</feature>
<keyword evidence="3 7" id="KW-0560">Oxidoreductase</keyword>
<evidence type="ECO:0000313" key="8">
    <source>
        <dbReference type="Proteomes" id="UP000008630"/>
    </source>
</evidence>
<dbReference type="FunFam" id="1.20.1090.10:FF:000001">
    <property type="entry name" value="Aldehyde-alcohol dehydrogenase"/>
    <property type="match status" value="1"/>
</dbReference>
<dbReference type="RefSeq" id="WP_013548515.1">
    <property type="nucleotide sequence ID" value="NC_014933.1"/>
</dbReference>
<dbReference type="InterPro" id="IPR001670">
    <property type="entry name" value="ADH_Fe/GldA"/>
</dbReference>
<feature type="domain" description="Fe-containing alcohol dehydrogenase-like C-terminal" evidence="6">
    <location>
        <begin position="189"/>
        <end position="384"/>
    </location>
</feature>